<dbReference type="PaxDb" id="2850-Phatr47785"/>
<evidence type="ECO:0000313" key="4">
    <source>
        <dbReference type="Proteomes" id="UP000000759"/>
    </source>
</evidence>
<dbReference type="GeneID" id="7202945"/>
<name>B7G4W6_PHATC</name>
<dbReference type="HOGENOM" id="CLU_722535_0_0_1"/>
<dbReference type="KEGG" id="pti:PHATRDRAFT_47785"/>
<dbReference type="OrthoDB" id="10060881at2759"/>
<organism evidence="3 4">
    <name type="scientific">Phaeodactylum tricornutum (strain CCAP 1055/1)</name>
    <dbReference type="NCBI Taxonomy" id="556484"/>
    <lineage>
        <taxon>Eukaryota</taxon>
        <taxon>Sar</taxon>
        <taxon>Stramenopiles</taxon>
        <taxon>Ochrophyta</taxon>
        <taxon>Bacillariophyta</taxon>
        <taxon>Bacillariophyceae</taxon>
        <taxon>Bacillariophycidae</taxon>
        <taxon>Naviculales</taxon>
        <taxon>Phaeodactylaceae</taxon>
        <taxon>Phaeodactylum</taxon>
    </lineage>
</organism>
<reference evidence="3 4" key="1">
    <citation type="journal article" date="2008" name="Nature">
        <title>The Phaeodactylum genome reveals the evolutionary history of diatom genomes.</title>
        <authorList>
            <person name="Bowler C."/>
            <person name="Allen A.E."/>
            <person name="Badger J.H."/>
            <person name="Grimwood J."/>
            <person name="Jabbari K."/>
            <person name="Kuo A."/>
            <person name="Maheswari U."/>
            <person name="Martens C."/>
            <person name="Maumus F."/>
            <person name="Otillar R.P."/>
            <person name="Rayko E."/>
            <person name="Salamov A."/>
            <person name="Vandepoele K."/>
            <person name="Beszteri B."/>
            <person name="Gruber A."/>
            <person name="Heijde M."/>
            <person name="Katinka M."/>
            <person name="Mock T."/>
            <person name="Valentin K."/>
            <person name="Verret F."/>
            <person name="Berges J.A."/>
            <person name="Brownlee C."/>
            <person name="Cadoret J.P."/>
            <person name="Chiovitti A."/>
            <person name="Choi C.J."/>
            <person name="Coesel S."/>
            <person name="De Martino A."/>
            <person name="Detter J.C."/>
            <person name="Durkin C."/>
            <person name="Falciatore A."/>
            <person name="Fournet J."/>
            <person name="Haruta M."/>
            <person name="Huysman M.J."/>
            <person name="Jenkins B.D."/>
            <person name="Jiroutova K."/>
            <person name="Jorgensen R.E."/>
            <person name="Joubert Y."/>
            <person name="Kaplan A."/>
            <person name="Kroger N."/>
            <person name="Kroth P.G."/>
            <person name="La Roche J."/>
            <person name="Lindquist E."/>
            <person name="Lommer M."/>
            <person name="Martin-Jezequel V."/>
            <person name="Lopez P.J."/>
            <person name="Lucas S."/>
            <person name="Mangogna M."/>
            <person name="McGinnis K."/>
            <person name="Medlin L.K."/>
            <person name="Montsant A."/>
            <person name="Oudot-Le Secq M.P."/>
            <person name="Napoli C."/>
            <person name="Obornik M."/>
            <person name="Parker M.S."/>
            <person name="Petit J.L."/>
            <person name="Porcel B.M."/>
            <person name="Poulsen N."/>
            <person name="Robison M."/>
            <person name="Rychlewski L."/>
            <person name="Rynearson T.A."/>
            <person name="Schmutz J."/>
            <person name="Shapiro H."/>
            <person name="Siaut M."/>
            <person name="Stanley M."/>
            <person name="Sussman M.R."/>
            <person name="Taylor A.R."/>
            <person name="Vardi A."/>
            <person name="von Dassow P."/>
            <person name="Vyverman W."/>
            <person name="Willis A."/>
            <person name="Wyrwicz L.S."/>
            <person name="Rokhsar D.S."/>
            <person name="Weissenbach J."/>
            <person name="Armbrust E.V."/>
            <person name="Green B.R."/>
            <person name="Van de Peer Y."/>
            <person name="Grigoriev I.V."/>
        </authorList>
    </citation>
    <scope>NUCLEOTIDE SEQUENCE [LARGE SCALE GENOMIC DNA]</scope>
    <source>
        <strain evidence="3 4">CCAP 1055/1</strain>
    </source>
</reference>
<dbReference type="Proteomes" id="UP000000759">
    <property type="component" value="Chromosome 15"/>
</dbReference>
<feature type="domain" description="Choice-of-anchor A" evidence="2">
    <location>
        <begin position="69"/>
        <end position="335"/>
    </location>
</feature>
<dbReference type="AlphaFoldDB" id="B7G4W6"/>
<evidence type="ECO:0000256" key="1">
    <source>
        <dbReference type="SAM" id="MobiDB-lite"/>
    </source>
</evidence>
<sequence>MPLKGDKGRNTTGHMALTQFIEVMKFAYLQLFALLGGRMAQASQILVPGCGLVEPGKGDDICPTASLWMGQYDLITLEDFSSDSDVEGTSFVGGNIISSQSANFAIHMTSLDPKLPGLEVAGSIADGSPLNVNRGSLVIGTGSITGSGPVPYKVGNRRINANAGNEGAKVRKDITLRDKAGQIERELKKWSIELNNLSAPNTYTRPTNQHGPFILNAKTKDINGVAVFWITANHLFGNDKVQQVELRNDVNAAMVVINVAGKTINWNSGNMVGAFNNKSVRGTTVWNFFEAENIDFGSKNFMGALLAPLAHVKTRGNIDGATAVRMLTINAEVHLPTLSSVCPDHAGASAQISPTVPISDSAPKQLPAASVTKAPTRAPVVPPTPAPVATPTGGNSGQCVADWQDCSKSPSCCGTSVCVFHNQWYSQCKPKPSSFSGQFSVSPPPPQTTVVGNVWLSGAIVQRIPRAAAAWYSQCRN</sequence>
<accession>B7G4W6</accession>
<dbReference type="InterPro" id="IPR026588">
    <property type="entry name" value="Choice_anch_A"/>
</dbReference>
<dbReference type="NCBIfam" id="TIGR04215">
    <property type="entry name" value="choice_anch_A"/>
    <property type="match status" value="1"/>
</dbReference>
<dbReference type="EMBL" id="CM000617">
    <property type="protein sequence ID" value="EEC46210.1"/>
    <property type="molecule type" value="Genomic_DNA"/>
</dbReference>
<proteinExistence type="predicted"/>
<feature type="region of interest" description="Disordered" evidence="1">
    <location>
        <begin position="355"/>
        <end position="382"/>
    </location>
</feature>
<dbReference type="InParanoid" id="B7G4W6"/>
<dbReference type="Pfam" id="PF20597">
    <property type="entry name" value="pAdhesive_15"/>
    <property type="match status" value="1"/>
</dbReference>
<evidence type="ECO:0000259" key="2">
    <source>
        <dbReference type="Pfam" id="PF20597"/>
    </source>
</evidence>
<keyword evidence="4" id="KW-1185">Reference proteome</keyword>
<evidence type="ECO:0000313" key="3">
    <source>
        <dbReference type="EMBL" id="EEC46210.1"/>
    </source>
</evidence>
<reference evidence="4" key="2">
    <citation type="submission" date="2008-08" db="EMBL/GenBank/DDBJ databases">
        <authorList>
            <consortium name="Diatom Consortium"/>
            <person name="Grigoriev I."/>
            <person name="Grimwood J."/>
            <person name="Kuo A."/>
            <person name="Otillar R.P."/>
            <person name="Salamov A."/>
            <person name="Detter J.C."/>
            <person name="Lindquist E."/>
            <person name="Shapiro H."/>
            <person name="Lucas S."/>
            <person name="Glavina del Rio T."/>
            <person name="Pitluck S."/>
            <person name="Rokhsar D."/>
            <person name="Bowler C."/>
        </authorList>
    </citation>
    <scope>GENOME REANNOTATION</scope>
    <source>
        <strain evidence="4">CCAP 1055/1</strain>
    </source>
</reference>
<dbReference type="RefSeq" id="XP_002182309.1">
    <property type="nucleotide sequence ID" value="XM_002182273.1"/>
</dbReference>
<gene>
    <name evidence="3" type="ORF">PHATRDRAFT_47785</name>
</gene>
<protein>
    <recommendedName>
        <fullName evidence="2">Choice-of-anchor A domain-containing protein</fullName>
    </recommendedName>
</protein>